<keyword evidence="2" id="KW-1185">Reference proteome</keyword>
<reference evidence="1" key="1">
    <citation type="submission" date="2022-04" db="EMBL/GenBank/DDBJ databases">
        <title>Genome of the entomopathogenic fungus Entomophthora muscae.</title>
        <authorList>
            <person name="Elya C."/>
            <person name="Lovett B.R."/>
            <person name="Lee E."/>
            <person name="Macias A.M."/>
            <person name="Hajek A.E."/>
            <person name="De Bivort B.L."/>
            <person name="Kasson M.T."/>
            <person name="De Fine Licht H.H."/>
            <person name="Stajich J.E."/>
        </authorList>
    </citation>
    <scope>NUCLEOTIDE SEQUENCE</scope>
    <source>
        <strain evidence="1">Berkeley</strain>
    </source>
</reference>
<proteinExistence type="predicted"/>
<sequence length="147" mass="16530">MQVSHILHQHILPHSSGHLAAIPTPKAACDRCRQRRIRCIKKANGGCVNCNSIGSTCNFLYVRKPRGRKKGETKRSFAFHQQLQSRDGQLPIVFEFPLTNPSPPDLTESLPSQPTSSLFSTPPPIYPTYDMSMPHFNDLKKYSLSLN</sequence>
<comment type="caution">
    <text evidence="1">The sequence shown here is derived from an EMBL/GenBank/DDBJ whole genome shotgun (WGS) entry which is preliminary data.</text>
</comment>
<organism evidence="1 2">
    <name type="scientific">Entomophthora muscae</name>
    <dbReference type="NCBI Taxonomy" id="34485"/>
    <lineage>
        <taxon>Eukaryota</taxon>
        <taxon>Fungi</taxon>
        <taxon>Fungi incertae sedis</taxon>
        <taxon>Zoopagomycota</taxon>
        <taxon>Entomophthoromycotina</taxon>
        <taxon>Entomophthoromycetes</taxon>
        <taxon>Entomophthorales</taxon>
        <taxon>Entomophthoraceae</taxon>
        <taxon>Entomophthora</taxon>
    </lineage>
</organism>
<evidence type="ECO:0000313" key="1">
    <source>
        <dbReference type="EMBL" id="KAJ9074302.1"/>
    </source>
</evidence>
<dbReference type="EMBL" id="QTSX02002864">
    <property type="protein sequence ID" value="KAJ9074302.1"/>
    <property type="molecule type" value="Genomic_DNA"/>
</dbReference>
<evidence type="ECO:0000313" key="2">
    <source>
        <dbReference type="Proteomes" id="UP001165960"/>
    </source>
</evidence>
<name>A0ACC2TI78_9FUNG</name>
<accession>A0ACC2TI78</accession>
<gene>
    <name evidence="1" type="ORF">DSO57_1007992</name>
</gene>
<dbReference type="Proteomes" id="UP001165960">
    <property type="component" value="Unassembled WGS sequence"/>
</dbReference>
<protein>
    <submittedName>
        <fullName evidence="1">Uncharacterized protein</fullName>
    </submittedName>
</protein>